<protein>
    <submittedName>
        <fullName evidence="1">Putative Zinc finger MYM-type protein</fullName>
    </submittedName>
</protein>
<organism evidence="1 2">
    <name type="scientific">Daphnia magna</name>
    <dbReference type="NCBI Taxonomy" id="35525"/>
    <lineage>
        <taxon>Eukaryota</taxon>
        <taxon>Metazoa</taxon>
        <taxon>Ecdysozoa</taxon>
        <taxon>Arthropoda</taxon>
        <taxon>Crustacea</taxon>
        <taxon>Branchiopoda</taxon>
        <taxon>Diplostraca</taxon>
        <taxon>Cladocera</taxon>
        <taxon>Anomopoda</taxon>
        <taxon>Daphniidae</taxon>
        <taxon>Daphnia</taxon>
    </lineage>
</organism>
<dbReference type="AlphaFoldDB" id="A0A164FV33"/>
<feature type="non-terminal residue" evidence="1">
    <location>
        <position position="1"/>
    </location>
</feature>
<dbReference type="EMBL" id="LRGB01018052">
    <property type="protein sequence ID" value="KZR98192.1"/>
    <property type="molecule type" value="Genomic_DNA"/>
</dbReference>
<name>A0A164FV33_9CRUS</name>
<dbReference type="Proteomes" id="UP000076858">
    <property type="component" value="Unassembled WGS sequence"/>
</dbReference>
<comment type="caution">
    <text evidence="1">The sequence shown here is derived from an EMBL/GenBank/DDBJ whole genome shotgun (WGS) entry which is preliminary data.</text>
</comment>
<keyword evidence="2" id="KW-1185">Reference proteome</keyword>
<dbReference type="STRING" id="35525.A0A164FV33"/>
<sequence length="103" mass="11795">IWEPITEELRDHFVTKGPACCQNNDGKFKASARIYKQSLSGNKNIKRMLTSNVFFRVFRNGEKVHWEWLLYSPSTGSVDCFACKLFCSVNSKTNSFSKSGFND</sequence>
<gene>
    <name evidence="1" type="ORF">APZ42_006505</name>
</gene>
<proteinExistence type="predicted"/>
<evidence type="ECO:0000313" key="1">
    <source>
        <dbReference type="EMBL" id="KZR98192.1"/>
    </source>
</evidence>
<accession>A0A164FV33</accession>
<evidence type="ECO:0000313" key="2">
    <source>
        <dbReference type="Proteomes" id="UP000076858"/>
    </source>
</evidence>
<reference evidence="1 2" key="1">
    <citation type="submission" date="2016-03" db="EMBL/GenBank/DDBJ databases">
        <title>EvidentialGene: Evidence-directed Construction of Genes on Genomes.</title>
        <authorList>
            <person name="Gilbert D.G."/>
            <person name="Choi J.-H."/>
            <person name="Mockaitis K."/>
            <person name="Colbourne J."/>
            <person name="Pfrender M."/>
        </authorList>
    </citation>
    <scope>NUCLEOTIDE SEQUENCE [LARGE SCALE GENOMIC DNA]</scope>
    <source>
        <strain evidence="1 2">Xinb3</strain>
        <tissue evidence="1">Complete organism</tissue>
    </source>
</reference>